<reference evidence="1" key="1">
    <citation type="submission" date="2022-08" db="EMBL/GenBank/DDBJ databases">
        <authorList>
            <consortium name="DOE Joint Genome Institute"/>
            <person name="Min B."/>
            <person name="Riley R."/>
            <person name="Sierra-Patev S."/>
            <person name="Naranjo-Ortiz M."/>
            <person name="Looney B."/>
            <person name="Konkel Z."/>
            <person name="Slot J.C."/>
            <person name="Sakamoto Y."/>
            <person name="Steenwyk J.L."/>
            <person name="Rokas A."/>
            <person name="Carro J."/>
            <person name="Camarero S."/>
            <person name="Ferreira P."/>
            <person name="Molpeceres G."/>
            <person name="Ruiz-Duenas F.J."/>
            <person name="Serrano A."/>
            <person name="Henrissat B."/>
            <person name="Drula E."/>
            <person name="Hughes K.W."/>
            <person name="Mata J.L."/>
            <person name="Ishikawa N.K."/>
            <person name="Vargas-Isla R."/>
            <person name="Ushijima S."/>
            <person name="Smith C.A."/>
            <person name="Ahrendt S."/>
            <person name="Andreopoulos W."/>
            <person name="He G."/>
            <person name="Labutti K."/>
            <person name="Lipzen A."/>
            <person name="Ng V."/>
            <person name="Sandor L."/>
            <person name="Barry K."/>
            <person name="Martinez A.T."/>
            <person name="Xiao Y."/>
            <person name="Gibbons J.G."/>
            <person name="Terashima K."/>
            <person name="Hibbett D.S."/>
            <person name="Grigoriev I.V."/>
        </authorList>
    </citation>
    <scope>NUCLEOTIDE SEQUENCE</scope>
    <source>
        <strain evidence="1">TFB10827</strain>
    </source>
</reference>
<sequence>MTEIFTPRLRRGQPYDVSFDRPDRVRRTHANPEITATLKKLPVLSRLQRNKEILDSNAQKETSELDIIRSDSITFDLYKPFMDPLTIAELKRRNKEDWKKECEDRCRVSGESNQDGNGNPTLPTIALPQTLTLEPDITLIRHDPTQPAPLFFPSVLKLTAKHSKFIPLNFFTDKNLSFINAQINEIKCHKITHEADKPHILLIPDITSKIQTSTLAGLPPESLMSYVNWLNASDNFVEFEASRFKRGHEASRVKFLTQHFASDAAKRDTPSRIPSNMGNS</sequence>
<protein>
    <submittedName>
        <fullName evidence="1">Uncharacterized protein</fullName>
    </submittedName>
</protein>
<gene>
    <name evidence="1" type="ORF">F5050DRAFT_1709295</name>
</gene>
<dbReference type="EMBL" id="MU790528">
    <property type="protein sequence ID" value="KAJ4000014.1"/>
    <property type="molecule type" value="Genomic_DNA"/>
</dbReference>
<evidence type="ECO:0000313" key="1">
    <source>
        <dbReference type="EMBL" id="KAJ4000014.1"/>
    </source>
</evidence>
<accession>A0ABQ8QNE1</accession>
<name>A0ABQ8QNE1_9AGAR</name>
<dbReference type="Proteomes" id="UP001163828">
    <property type="component" value="Unassembled WGS sequence"/>
</dbReference>
<proteinExistence type="predicted"/>
<keyword evidence="2" id="KW-1185">Reference proteome</keyword>
<evidence type="ECO:0000313" key="2">
    <source>
        <dbReference type="Proteomes" id="UP001163828"/>
    </source>
</evidence>
<comment type="caution">
    <text evidence="1">The sequence shown here is derived from an EMBL/GenBank/DDBJ whole genome shotgun (WGS) entry which is preliminary data.</text>
</comment>
<organism evidence="1 2">
    <name type="scientific">Lentinula boryana</name>
    <dbReference type="NCBI Taxonomy" id="40481"/>
    <lineage>
        <taxon>Eukaryota</taxon>
        <taxon>Fungi</taxon>
        <taxon>Dikarya</taxon>
        <taxon>Basidiomycota</taxon>
        <taxon>Agaricomycotina</taxon>
        <taxon>Agaricomycetes</taxon>
        <taxon>Agaricomycetidae</taxon>
        <taxon>Agaricales</taxon>
        <taxon>Marasmiineae</taxon>
        <taxon>Omphalotaceae</taxon>
        <taxon>Lentinula</taxon>
    </lineage>
</organism>